<keyword evidence="3" id="KW-1185">Reference proteome</keyword>
<dbReference type="InterPro" id="IPR017853">
    <property type="entry name" value="GH"/>
</dbReference>
<organism evidence="2 3">
    <name type="scientific">Kalanchoe fedtschenkoi</name>
    <name type="common">Lavender scallops</name>
    <name type="synonym">South American air plant</name>
    <dbReference type="NCBI Taxonomy" id="63787"/>
    <lineage>
        <taxon>Eukaryota</taxon>
        <taxon>Viridiplantae</taxon>
        <taxon>Streptophyta</taxon>
        <taxon>Embryophyta</taxon>
        <taxon>Tracheophyta</taxon>
        <taxon>Spermatophyta</taxon>
        <taxon>Magnoliopsida</taxon>
        <taxon>eudicotyledons</taxon>
        <taxon>Gunneridae</taxon>
        <taxon>Pentapetalae</taxon>
        <taxon>Saxifragales</taxon>
        <taxon>Crassulaceae</taxon>
        <taxon>Kalanchoe</taxon>
    </lineage>
</organism>
<evidence type="ECO:0000256" key="1">
    <source>
        <dbReference type="SAM" id="Phobius"/>
    </source>
</evidence>
<dbReference type="SUPFAM" id="SSF51445">
    <property type="entry name" value="(Trans)glycosidases"/>
    <property type="match status" value="1"/>
</dbReference>
<dbReference type="PANTHER" id="PTHR31263">
    <property type="entry name" value="CELLULASE FAMILY PROTEIN (AFU_ORTHOLOGUE AFUA_5G14560)"/>
    <property type="match status" value="1"/>
</dbReference>
<evidence type="ECO:0000313" key="3">
    <source>
        <dbReference type="Proteomes" id="UP000594263"/>
    </source>
</evidence>
<dbReference type="PANTHER" id="PTHR31263:SF0">
    <property type="entry name" value="CELLULASE FAMILY PROTEIN (AFU_ORTHOLOGUE AFUA_5G14560)"/>
    <property type="match status" value="1"/>
</dbReference>
<feature type="transmembrane region" description="Helical" evidence="1">
    <location>
        <begin position="7"/>
        <end position="29"/>
    </location>
</feature>
<sequence length="209" mass="23266">MRNHFHSFSLLSMVSTTAFLLVSILFVFWPPISLSLPLSVNGRWITDDATGSRVKLHCANWPGHIDTMVPEGLDKQPLDSITSTVAALGFNCVRLTYAIFMYTRPEYGQLTLSQSFDNLHLSDAKAAVAKLNPSLVDLKVGDVHEAVINSLGNKSVMVIYDNHISRPKWCCSEDDGNGFFRDADFDPAEWLAGLNASATRYKDNQWVIN</sequence>
<name>A0A7N0TTR0_KALFE</name>
<dbReference type="Gramene" id="Kaladp0045s0415.1.v1.1">
    <property type="protein sequence ID" value="Kaladp0045s0415.1.v1.1.CDS.1"/>
    <property type="gene ID" value="Kaladp0045s0415.v1.1"/>
</dbReference>
<keyword evidence="1" id="KW-0812">Transmembrane</keyword>
<dbReference type="OMA" id="WATHMFK"/>
<keyword evidence="1" id="KW-1133">Transmembrane helix</keyword>
<evidence type="ECO:0008006" key="4">
    <source>
        <dbReference type="Google" id="ProtNLM"/>
    </source>
</evidence>
<dbReference type="Gene3D" id="3.20.20.80">
    <property type="entry name" value="Glycosidases"/>
    <property type="match status" value="1"/>
</dbReference>
<proteinExistence type="predicted"/>
<keyword evidence="1" id="KW-0472">Membrane</keyword>
<dbReference type="AlphaFoldDB" id="A0A7N0TTR0"/>
<accession>A0A7N0TTR0</accession>
<dbReference type="Proteomes" id="UP000594263">
    <property type="component" value="Unplaced"/>
</dbReference>
<evidence type="ECO:0000313" key="2">
    <source>
        <dbReference type="EnsemblPlants" id="Kaladp0045s0415.1.v1.1.CDS.1"/>
    </source>
</evidence>
<reference evidence="2" key="1">
    <citation type="submission" date="2021-01" db="UniProtKB">
        <authorList>
            <consortium name="EnsemblPlants"/>
        </authorList>
    </citation>
    <scope>IDENTIFICATION</scope>
</reference>
<protein>
    <recommendedName>
        <fullName evidence="4">Mannan endo-1,4-beta-mannosidase</fullName>
    </recommendedName>
</protein>
<dbReference type="EnsemblPlants" id="Kaladp0045s0415.1.v1.1">
    <property type="protein sequence ID" value="Kaladp0045s0415.1.v1.1.CDS.1"/>
    <property type="gene ID" value="Kaladp0045s0415.v1.1"/>
</dbReference>